<keyword evidence="5" id="KW-0998">Cell outer membrane</keyword>
<dbReference type="Pfam" id="PF14322">
    <property type="entry name" value="SusD-like_3"/>
    <property type="match status" value="1"/>
</dbReference>
<evidence type="ECO:0000256" key="7">
    <source>
        <dbReference type="SAM" id="SignalP"/>
    </source>
</evidence>
<comment type="subcellular location">
    <subcellularLocation>
        <location evidence="1">Cell outer membrane</location>
    </subcellularLocation>
</comment>
<reference evidence="10 11" key="1">
    <citation type="submission" date="2018-04" db="EMBL/GenBank/DDBJ databases">
        <title>Chitinophaga fuyangensis sp. nov., isolated from soil in a chemical factory.</title>
        <authorList>
            <person name="Chen K."/>
        </authorList>
    </citation>
    <scope>NUCLEOTIDE SEQUENCE [LARGE SCALE GENOMIC DNA]</scope>
    <source>
        <strain evidence="10 11">LY-1</strain>
    </source>
</reference>
<dbReference type="Pfam" id="PF07980">
    <property type="entry name" value="SusD_RagB"/>
    <property type="match status" value="1"/>
</dbReference>
<evidence type="ECO:0000313" key="10">
    <source>
        <dbReference type="EMBL" id="PUZ24769.1"/>
    </source>
</evidence>
<dbReference type="SUPFAM" id="SSF48452">
    <property type="entry name" value="TPR-like"/>
    <property type="match status" value="1"/>
</dbReference>
<dbReference type="InterPro" id="IPR012944">
    <property type="entry name" value="SusD_RagB_dom"/>
</dbReference>
<feature type="region of interest" description="Disordered" evidence="6">
    <location>
        <begin position="79"/>
        <end position="98"/>
    </location>
</feature>
<evidence type="ECO:0000256" key="5">
    <source>
        <dbReference type="ARBA" id="ARBA00023237"/>
    </source>
</evidence>
<feature type="domain" description="SusD-like N-terminal" evidence="9">
    <location>
        <begin position="94"/>
        <end position="231"/>
    </location>
</feature>
<dbReference type="AlphaFoldDB" id="A0A2T7BEQ6"/>
<feature type="chain" id="PRO_5015401137" evidence="7">
    <location>
        <begin position="27"/>
        <end position="506"/>
    </location>
</feature>
<evidence type="ECO:0000256" key="1">
    <source>
        <dbReference type="ARBA" id="ARBA00004442"/>
    </source>
</evidence>
<evidence type="ECO:0000259" key="8">
    <source>
        <dbReference type="Pfam" id="PF07980"/>
    </source>
</evidence>
<keyword evidence="4" id="KW-0472">Membrane</keyword>
<dbReference type="Proteomes" id="UP000244450">
    <property type="component" value="Unassembled WGS sequence"/>
</dbReference>
<dbReference type="InterPro" id="IPR033985">
    <property type="entry name" value="SusD-like_N"/>
</dbReference>
<organism evidence="10 11">
    <name type="scientific">Chitinophaga parva</name>
    <dbReference type="NCBI Taxonomy" id="2169414"/>
    <lineage>
        <taxon>Bacteria</taxon>
        <taxon>Pseudomonadati</taxon>
        <taxon>Bacteroidota</taxon>
        <taxon>Chitinophagia</taxon>
        <taxon>Chitinophagales</taxon>
        <taxon>Chitinophagaceae</taxon>
        <taxon>Chitinophaga</taxon>
    </lineage>
</organism>
<feature type="compositionally biased region" description="Basic and acidic residues" evidence="6">
    <location>
        <begin position="80"/>
        <end position="96"/>
    </location>
</feature>
<dbReference type="OrthoDB" id="636214at2"/>
<dbReference type="InterPro" id="IPR011990">
    <property type="entry name" value="TPR-like_helical_dom_sf"/>
</dbReference>
<protein>
    <submittedName>
        <fullName evidence="10">RagB/SusD family nutrient uptake outer membrane protein</fullName>
    </submittedName>
</protein>
<evidence type="ECO:0000313" key="11">
    <source>
        <dbReference type="Proteomes" id="UP000244450"/>
    </source>
</evidence>
<feature type="signal peptide" evidence="7">
    <location>
        <begin position="1"/>
        <end position="26"/>
    </location>
</feature>
<proteinExistence type="inferred from homology"/>
<dbReference type="GO" id="GO:0009279">
    <property type="term" value="C:cell outer membrane"/>
    <property type="evidence" value="ECO:0007669"/>
    <property type="project" value="UniProtKB-SubCell"/>
</dbReference>
<dbReference type="RefSeq" id="WP_108686610.1">
    <property type="nucleotide sequence ID" value="NZ_QCYK01000002.1"/>
</dbReference>
<keyword evidence="3 7" id="KW-0732">Signal</keyword>
<dbReference type="Gene3D" id="1.25.40.390">
    <property type="match status" value="1"/>
</dbReference>
<accession>A0A2T7BEQ6</accession>
<name>A0A2T7BEQ6_9BACT</name>
<dbReference type="EMBL" id="QCYK01000002">
    <property type="protein sequence ID" value="PUZ24769.1"/>
    <property type="molecule type" value="Genomic_DNA"/>
</dbReference>
<sequence>MKQFVTFTYRSAFIFLLACTLLPACKKFLDVPPQGAITKDEIESDPKAATDLVTGLYNGLWTESLHGFDYIGMTNIASDDGDKGSNPDDSKPDKGALDQLTMDSHVGSINNVWSAYYRVIARGNQVLAVLPLSPATDQVKQQLEGEVRFLRGYLYFNMVRLFGGVPLIDTLPPNEELNNPKYQTRTPAPQLYTAIITDLRYAADHLPIKGNTNVGRATKAAAMGLLAKVYLYQKNYQMAYQLTDSIVKQLVGSYDLLDNYADIWREKGNNSVESIFEVQTGINTACQATIINYVQCQGPRQGGKGGWADLGWGFNTPSQSLLNAYEPGDKREAGTVIFITKTGTVLFDGFRIPGQDSVQNSTYNYKAYHSRTQEQFCGSTDYLPKNMKILRYGEILLIHAEAALALGKGAEADADILRLRTRAGLTGITGVTQEQIWHERRVEMAMEHDRYFDLVRQNAIVPGRAAAAFKADGNKVWTANKNEVFPIPAAQIQLSNGNLEQNPNYQ</sequence>
<evidence type="ECO:0000256" key="2">
    <source>
        <dbReference type="ARBA" id="ARBA00006275"/>
    </source>
</evidence>
<comment type="similarity">
    <text evidence="2">Belongs to the SusD family.</text>
</comment>
<gene>
    <name evidence="10" type="ORF">DCC81_10540</name>
</gene>
<evidence type="ECO:0000259" key="9">
    <source>
        <dbReference type="Pfam" id="PF14322"/>
    </source>
</evidence>
<evidence type="ECO:0000256" key="4">
    <source>
        <dbReference type="ARBA" id="ARBA00023136"/>
    </source>
</evidence>
<keyword evidence="11" id="KW-1185">Reference proteome</keyword>
<comment type="caution">
    <text evidence="10">The sequence shown here is derived from an EMBL/GenBank/DDBJ whole genome shotgun (WGS) entry which is preliminary data.</text>
</comment>
<feature type="domain" description="RagB/SusD" evidence="8">
    <location>
        <begin position="273"/>
        <end position="505"/>
    </location>
</feature>
<dbReference type="CDD" id="cd08977">
    <property type="entry name" value="SusD"/>
    <property type="match status" value="1"/>
</dbReference>
<evidence type="ECO:0000256" key="3">
    <source>
        <dbReference type="ARBA" id="ARBA00022729"/>
    </source>
</evidence>
<evidence type="ECO:0000256" key="6">
    <source>
        <dbReference type="SAM" id="MobiDB-lite"/>
    </source>
</evidence>